<sequence length="184" mass="21180">MDKNSQPSQETFQSIFYSQEERPLKAWKKTVMNGQITRLRDIDMQCPVLELVSASQAMCFIMTPVELGKSLAITLPILVFLVKCIGKAFTFEVQILDDQNIRRRFRVTSSETKSNVSPFVTTIPLRMMLGWNKIEINLAHFTKEAYGTKYVETVRLQVHPNIRIRRIYFTSSENSDETPSVHAS</sequence>
<evidence type="ECO:0000259" key="1">
    <source>
        <dbReference type="Pfam" id="PF05018"/>
    </source>
</evidence>
<evidence type="ECO:0000313" key="2">
    <source>
        <dbReference type="EMBL" id="CAD7079288.1"/>
    </source>
</evidence>
<dbReference type="InterPro" id="IPR007714">
    <property type="entry name" value="CFA20_dom"/>
</dbReference>
<dbReference type="EMBL" id="LR899009">
    <property type="protein sequence ID" value="CAD7079288.1"/>
    <property type="molecule type" value="Genomic_DNA"/>
</dbReference>
<gene>
    <name evidence="2" type="ORF">HERILL_LOCUS2509</name>
</gene>
<reference evidence="2 3" key="1">
    <citation type="submission" date="2020-11" db="EMBL/GenBank/DDBJ databases">
        <authorList>
            <person name="Wallbank WR R."/>
            <person name="Pardo Diaz C."/>
            <person name="Kozak K."/>
            <person name="Martin S."/>
            <person name="Jiggins C."/>
            <person name="Moest M."/>
            <person name="Warren A I."/>
            <person name="Generalovic N T."/>
            <person name="Byers J.R.P. K."/>
            <person name="Montejo-Kovacevich G."/>
            <person name="Yen C E."/>
        </authorList>
    </citation>
    <scope>NUCLEOTIDE SEQUENCE [LARGE SCALE GENOMIC DNA]</scope>
</reference>
<dbReference type="OrthoDB" id="7486196at2759"/>
<dbReference type="InterPro" id="IPR040441">
    <property type="entry name" value="CFA20/CFAP20DC"/>
</dbReference>
<dbReference type="Proteomes" id="UP000594454">
    <property type="component" value="Chromosome 1"/>
</dbReference>
<dbReference type="PANTHER" id="PTHR12458">
    <property type="entry name" value="ORF PROTEIN"/>
    <property type="match status" value="1"/>
</dbReference>
<keyword evidence="3" id="KW-1185">Reference proteome</keyword>
<dbReference type="OMA" id="LPNAYRM"/>
<organism evidence="2 3">
    <name type="scientific">Hermetia illucens</name>
    <name type="common">Black soldier fly</name>
    <dbReference type="NCBI Taxonomy" id="343691"/>
    <lineage>
        <taxon>Eukaryota</taxon>
        <taxon>Metazoa</taxon>
        <taxon>Ecdysozoa</taxon>
        <taxon>Arthropoda</taxon>
        <taxon>Hexapoda</taxon>
        <taxon>Insecta</taxon>
        <taxon>Pterygota</taxon>
        <taxon>Neoptera</taxon>
        <taxon>Endopterygota</taxon>
        <taxon>Diptera</taxon>
        <taxon>Brachycera</taxon>
        <taxon>Stratiomyomorpha</taxon>
        <taxon>Stratiomyidae</taxon>
        <taxon>Hermetiinae</taxon>
        <taxon>Hermetia</taxon>
    </lineage>
</organism>
<accession>A0A7R8UEG5</accession>
<proteinExistence type="predicted"/>
<name>A0A7R8UEG5_HERIL</name>
<protein>
    <recommendedName>
        <fullName evidence="1">CFA20 domain-containing protein</fullName>
    </recommendedName>
</protein>
<dbReference type="Pfam" id="PF05018">
    <property type="entry name" value="CFA20_dom"/>
    <property type="match status" value="1"/>
</dbReference>
<dbReference type="AlphaFoldDB" id="A0A7R8UEG5"/>
<feature type="domain" description="CFA20" evidence="1">
    <location>
        <begin position="7"/>
        <end position="175"/>
    </location>
</feature>
<dbReference type="InParanoid" id="A0A7R8UEG5"/>
<evidence type="ECO:0000313" key="3">
    <source>
        <dbReference type="Proteomes" id="UP000594454"/>
    </source>
</evidence>